<organism evidence="5 6">
    <name type="scientific">Panacibacter ginsenosidivorans</name>
    <dbReference type="NCBI Taxonomy" id="1813871"/>
    <lineage>
        <taxon>Bacteria</taxon>
        <taxon>Pseudomonadati</taxon>
        <taxon>Bacteroidota</taxon>
        <taxon>Chitinophagia</taxon>
        <taxon>Chitinophagales</taxon>
        <taxon>Chitinophagaceae</taxon>
        <taxon>Panacibacter</taxon>
    </lineage>
</organism>
<dbReference type="GO" id="GO:0019632">
    <property type="term" value="P:shikimate metabolic process"/>
    <property type="evidence" value="ECO:0007669"/>
    <property type="project" value="TreeGrafter"/>
</dbReference>
<dbReference type="InterPro" id="IPR013708">
    <property type="entry name" value="Shikimate_DH-bd_N"/>
</dbReference>
<dbReference type="Pfam" id="PF08501">
    <property type="entry name" value="Shikimate_dh_N"/>
    <property type="match status" value="1"/>
</dbReference>
<keyword evidence="3" id="KW-0028">Amino-acid biosynthesis</keyword>
<dbReference type="SUPFAM" id="SSF53223">
    <property type="entry name" value="Aminoacid dehydrogenase-like, N-terminal domain"/>
    <property type="match status" value="1"/>
</dbReference>
<sequence length="246" mass="28465">MREYGLIGYPLSHSFSQKYFTEKFHRDGIHDAIFHAFPIPTIDYLPHLIEEHPLLKGFAITIPYKREVMQFLDTKTEAVEKMQACNCVSIRHGKLHGYNTDVYGFEQSFIRYLKPHHTKALILGTGGASSAVAFVLDHLHIDYRYVSRHRDVDRHILGYADISENMLSLYTVIINCTPLGTYPKVDEAPEIPYQLLTEKHYLFDLVYNPPKTKFLSLGEKQGAAVQNGYDMLILQAEENWKLWNEE</sequence>
<evidence type="ECO:0000259" key="4">
    <source>
        <dbReference type="Pfam" id="PF08501"/>
    </source>
</evidence>
<dbReference type="CDD" id="cd01065">
    <property type="entry name" value="NAD_bind_Shikimate_DH"/>
    <property type="match status" value="1"/>
</dbReference>
<name>A0A5B8VGR1_9BACT</name>
<evidence type="ECO:0000256" key="3">
    <source>
        <dbReference type="ARBA" id="ARBA00023141"/>
    </source>
</evidence>
<comment type="pathway">
    <text evidence="1">Metabolic intermediate biosynthesis; chorismate biosynthesis; chorismate from D-erythrose 4-phosphate and phosphoenolpyruvate: step 4/7.</text>
</comment>
<keyword evidence="6" id="KW-1185">Reference proteome</keyword>
<dbReference type="SUPFAM" id="SSF51735">
    <property type="entry name" value="NAD(P)-binding Rossmann-fold domains"/>
    <property type="match status" value="1"/>
</dbReference>
<dbReference type="GO" id="GO:0009073">
    <property type="term" value="P:aromatic amino acid family biosynthetic process"/>
    <property type="evidence" value="ECO:0007669"/>
    <property type="project" value="UniProtKB-KW"/>
</dbReference>
<dbReference type="PANTHER" id="PTHR21089">
    <property type="entry name" value="SHIKIMATE DEHYDROGENASE"/>
    <property type="match status" value="1"/>
</dbReference>
<evidence type="ECO:0000256" key="2">
    <source>
        <dbReference type="ARBA" id="ARBA00023002"/>
    </source>
</evidence>
<dbReference type="EMBL" id="CP042435">
    <property type="protein sequence ID" value="QEC70172.1"/>
    <property type="molecule type" value="Genomic_DNA"/>
</dbReference>
<dbReference type="Gene3D" id="3.40.50.10860">
    <property type="entry name" value="Leucine Dehydrogenase, chain A, domain 1"/>
    <property type="match status" value="1"/>
</dbReference>
<dbReference type="GO" id="GO:0004764">
    <property type="term" value="F:shikimate 3-dehydrogenase (NADP+) activity"/>
    <property type="evidence" value="ECO:0007669"/>
    <property type="project" value="InterPro"/>
</dbReference>
<dbReference type="Gene3D" id="3.40.50.720">
    <property type="entry name" value="NAD(P)-binding Rossmann-like Domain"/>
    <property type="match status" value="1"/>
</dbReference>
<feature type="domain" description="Shikimate dehydrogenase substrate binding N-terminal" evidence="4">
    <location>
        <begin position="6"/>
        <end position="88"/>
    </location>
</feature>
<dbReference type="OrthoDB" id="9792692at2"/>
<keyword evidence="3" id="KW-0057">Aromatic amino acid biosynthesis</keyword>
<dbReference type="GO" id="GO:0005829">
    <property type="term" value="C:cytosol"/>
    <property type="evidence" value="ECO:0007669"/>
    <property type="project" value="TreeGrafter"/>
</dbReference>
<gene>
    <name evidence="5" type="ORF">FRZ67_08220</name>
</gene>
<dbReference type="InterPro" id="IPR036291">
    <property type="entry name" value="NAD(P)-bd_dom_sf"/>
</dbReference>
<dbReference type="AlphaFoldDB" id="A0A5B8VGR1"/>
<dbReference type="InterPro" id="IPR046346">
    <property type="entry name" value="Aminoacid_DH-like_N_sf"/>
</dbReference>
<evidence type="ECO:0000313" key="6">
    <source>
        <dbReference type="Proteomes" id="UP000321533"/>
    </source>
</evidence>
<dbReference type="PANTHER" id="PTHR21089:SF1">
    <property type="entry name" value="BIFUNCTIONAL 3-DEHYDROQUINATE DEHYDRATASE_SHIKIMATE DEHYDROGENASE, CHLOROPLASTIC"/>
    <property type="match status" value="1"/>
</dbReference>
<dbReference type="InterPro" id="IPR022893">
    <property type="entry name" value="Shikimate_DH_fam"/>
</dbReference>
<dbReference type="GO" id="GO:0009423">
    <property type="term" value="P:chorismate biosynthetic process"/>
    <property type="evidence" value="ECO:0007669"/>
    <property type="project" value="TreeGrafter"/>
</dbReference>
<dbReference type="GO" id="GO:0050661">
    <property type="term" value="F:NADP binding"/>
    <property type="evidence" value="ECO:0007669"/>
    <property type="project" value="TreeGrafter"/>
</dbReference>
<evidence type="ECO:0000256" key="1">
    <source>
        <dbReference type="ARBA" id="ARBA00004871"/>
    </source>
</evidence>
<dbReference type="Proteomes" id="UP000321533">
    <property type="component" value="Chromosome"/>
</dbReference>
<dbReference type="KEGG" id="pgin:FRZ67_08220"/>
<proteinExistence type="predicted"/>
<protein>
    <submittedName>
        <fullName evidence="5">Shikimate dehydrogenase</fullName>
    </submittedName>
</protein>
<keyword evidence="2" id="KW-0560">Oxidoreductase</keyword>
<reference evidence="5 6" key="1">
    <citation type="journal article" date="2016" name="Int. J. Syst. Evol. Microbiol.">
        <title>Panacibacter ginsenosidivorans gen. nov., sp. nov., with ginsenoside converting activity isolated from soil of a ginseng field.</title>
        <authorList>
            <person name="Siddiqi M.Z."/>
            <person name="Muhammad Shafi S."/>
            <person name="Choi K.D."/>
            <person name="Im W.T."/>
        </authorList>
    </citation>
    <scope>NUCLEOTIDE SEQUENCE [LARGE SCALE GENOMIC DNA]</scope>
    <source>
        <strain evidence="5 6">Gsoil1550</strain>
    </source>
</reference>
<evidence type="ECO:0000313" key="5">
    <source>
        <dbReference type="EMBL" id="QEC70172.1"/>
    </source>
</evidence>
<accession>A0A5B8VGR1</accession>